<name>A0A6B2MJN6_9BURK</name>
<evidence type="ECO:0000259" key="1">
    <source>
        <dbReference type="Pfam" id="PF13986"/>
    </source>
</evidence>
<dbReference type="RefSeq" id="WP_124637200.1">
    <property type="nucleotide sequence ID" value="NZ_QTRP01000001.1"/>
</dbReference>
<comment type="caution">
    <text evidence="2">The sequence shown here is derived from an EMBL/GenBank/DDBJ whole genome shotgun (WGS) entry which is preliminary data.</text>
</comment>
<reference evidence="2" key="1">
    <citation type="submission" date="2019-11" db="EMBL/GenBank/DDBJ databases">
        <title>Burkholderia cenocepacia CF.</title>
        <authorList>
            <person name="Vianna E.F."/>
            <person name="Marques E.A."/>
            <person name="Albano R.M."/>
            <person name="Leao R.S."/>
        </authorList>
    </citation>
    <scope>NUCLEOTIDE SEQUENCE</scope>
    <source>
        <strain evidence="2">MS-2140</strain>
    </source>
</reference>
<feature type="domain" description="DUF4224" evidence="1">
    <location>
        <begin position="33"/>
        <end position="77"/>
    </location>
</feature>
<organism evidence="2">
    <name type="scientific">Burkholderia cenocepacia</name>
    <dbReference type="NCBI Taxonomy" id="95486"/>
    <lineage>
        <taxon>Bacteria</taxon>
        <taxon>Pseudomonadati</taxon>
        <taxon>Pseudomonadota</taxon>
        <taxon>Betaproteobacteria</taxon>
        <taxon>Burkholderiales</taxon>
        <taxon>Burkholderiaceae</taxon>
        <taxon>Burkholderia</taxon>
        <taxon>Burkholderia cepacia complex</taxon>
    </lineage>
</organism>
<sequence length="103" mass="11634">MHATCPRVVLRPLPRRTNVKAGHAHAHQTNLLTLTTQEIYEATGYRQPARQLRALAIAGIPADRRPDGSVRVWRHHVLGFAAQARVLNRKRPKLTSDMKDTTK</sequence>
<proteinExistence type="predicted"/>
<dbReference type="Pfam" id="PF13986">
    <property type="entry name" value="DUF4224"/>
    <property type="match status" value="1"/>
</dbReference>
<dbReference type="AlphaFoldDB" id="A0A6B2MJN6"/>
<evidence type="ECO:0000313" key="2">
    <source>
        <dbReference type="EMBL" id="NDV74981.1"/>
    </source>
</evidence>
<dbReference type="EMBL" id="JAAEAM010000026">
    <property type="protein sequence ID" value="NDV74981.1"/>
    <property type="molecule type" value="Genomic_DNA"/>
</dbReference>
<dbReference type="InterPro" id="IPR025319">
    <property type="entry name" value="DUF4224"/>
</dbReference>
<gene>
    <name evidence="2" type="ORF">GFJ35_23315</name>
</gene>
<protein>
    <submittedName>
        <fullName evidence="2">DUF4224 domain-containing protein</fullName>
    </submittedName>
</protein>
<accession>A0A6B2MJN6</accession>